<comment type="cofactor">
    <cofactor evidence="1">
        <name>FMN</name>
        <dbReference type="ChEBI" id="CHEBI:58210"/>
    </cofactor>
</comment>
<dbReference type="CDD" id="cd02932">
    <property type="entry name" value="OYE_YqiM_FMN"/>
    <property type="match status" value="1"/>
</dbReference>
<accession>A0A9N8Z8Q5</accession>
<evidence type="ECO:0000256" key="3">
    <source>
        <dbReference type="ARBA" id="ARBA00022643"/>
    </source>
</evidence>
<dbReference type="GO" id="GO:0010181">
    <property type="term" value="F:FMN binding"/>
    <property type="evidence" value="ECO:0007669"/>
    <property type="project" value="InterPro"/>
</dbReference>
<proteinExistence type="predicted"/>
<evidence type="ECO:0000256" key="2">
    <source>
        <dbReference type="ARBA" id="ARBA00022630"/>
    </source>
</evidence>
<comment type="caution">
    <text evidence="7">The sequence shown here is derived from an EMBL/GenBank/DDBJ whole genome shotgun (WGS) entry which is preliminary data.</text>
</comment>
<keyword evidence="8" id="KW-1185">Reference proteome</keyword>
<dbReference type="PANTHER" id="PTHR43303:SF4">
    <property type="entry name" value="NADPH DEHYDROGENASE C23G7.10C-RELATED"/>
    <property type="match status" value="1"/>
</dbReference>
<evidence type="ECO:0000259" key="6">
    <source>
        <dbReference type="Pfam" id="PF00724"/>
    </source>
</evidence>
<keyword evidence="2" id="KW-0285">Flavoprotein</keyword>
<dbReference type="SUPFAM" id="SSF51395">
    <property type="entry name" value="FMN-linked oxidoreductases"/>
    <property type="match status" value="1"/>
</dbReference>
<evidence type="ECO:0000256" key="1">
    <source>
        <dbReference type="ARBA" id="ARBA00001917"/>
    </source>
</evidence>
<dbReference type="EMBL" id="CAJVPI010000108">
    <property type="protein sequence ID" value="CAG8481403.1"/>
    <property type="molecule type" value="Genomic_DNA"/>
</dbReference>
<evidence type="ECO:0000256" key="5">
    <source>
        <dbReference type="ARBA" id="ARBA00023002"/>
    </source>
</evidence>
<dbReference type="AlphaFoldDB" id="A0A9N8Z8Q5"/>
<sequence length="408" mass="45345">MKTFNTPAPNIPYYTPVQDPPAGSALSPNPPPLFTPLTIRGVTFHNRIAVSPMCMYSSEDGFFTDWHLVHLGQFALRGVGLVIIEATAVRPEGRISPHDAGIWDDNHIAPLKRIVDYVHSQGIKIAIQIAHAGRKATTNVPHVIECDPTLPYVVPREYGGWPDDVVGPSAIPWDSNHAKPRELTIPEIQNIQKAFVDAANRAKTAGFDVLELHYAHGYLGHEFLSPISNKRTDEYGGSFENRTRFNVEIAGKVREVWPEDKPLFVRISATDWVENEESWTVDDSVKLVRKFKEIGVDLVDVSSGGNTPAQKIVVGPGYQVAFAEKIRKETNSLTGSVGLIREPKFANDIIASGKADLVLLGRQFLADSGWVFRAAEELGVIVKWPRQYHRCYNVKKPRPDDDTNETAK</sequence>
<dbReference type="Gene3D" id="3.20.20.70">
    <property type="entry name" value="Aldolase class I"/>
    <property type="match status" value="1"/>
</dbReference>
<keyword evidence="4" id="KW-0521">NADP</keyword>
<dbReference type="GO" id="GO:0050661">
    <property type="term" value="F:NADP binding"/>
    <property type="evidence" value="ECO:0007669"/>
    <property type="project" value="InterPro"/>
</dbReference>
<organism evidence="7 8">
    <name type="scientific">Paraglomus brasilianum</name>
    <dbReference type="NCBI Taxonomy" id="144538"/>
    <lineage>
        <taxon>Eukaryota</taxon>
        <taxon>Fungi</taxon>
        <taxon>Fungi incertae sedis</taxon>
        <taxon>Mucoromycota</taxon>
        <taxon>Glomeromycotina</taxon>
        <taxon>Glomeromycetes</taxon>
        <taxon>Paraglomerales</taxon>
        <taxon>Paraglomeraceae</taxon>
        <taxon>Paraglomus</taxon>
    </lineage>
</organism>
<reference evidence="7" key="1">
    <citation type="submission" date="2021-06" db="EMBL/GenBank/DDBJ databases">
        <authorList>
            <person name="Kallberg Y."/>
            <person name="Tangrot J."/>
            <person name="Rosling A."/>
        </authorList>
    </citation>
    <scope>NUCLEOTIDE SEQUENCE</scope>
    <source>
        <strain evidence="7">BR232B</strain>
    </source>
</reference>
<protein>
    <submittedName>
        <fullName evidence="7">1766_t:CDS:1</fullName>
    </submittedName>
</protein>
<feature type="domain" description="NADH:flavin oxidoreductase/NADH oxidase N-terminal" evidence="6">
    <location>
        <begin position="33"/>
        <end position="378"/>
    </location>
</feature>
<dbReference type="PANTHER" id="PTHR43303">
    <property type="entry name" value="NADPH DEHYDROGENASE C23G7.10C-RELATED"/>
    <property type="match status" value="1"/>
</dbReference>
<keyword evidence="3" id="KW-0288">FMN</keyword>
<dbReference type="InterPro" id="IPR044152">
    <property type="entry name" value="YqjM-like"/>
</dbReference>
<gene>
    <name evidence="7" type="ORF">PBRASI_LOCUS1601</name>
</gene>
<dbReference type="Pfam" id="PF00724">
    <property type="entry name" value="Oxidored_FMN"/>
    <property type="match status" value="1"/>
</dbReference>
<dbReference type="InterPro" id="IPR013785">
    <property type="entry name" value="Aldolase_TIM"/>
</dbReference>
<dbReference type="Proteomes" id="UP000789739">
    <property type="component" value="Unassembled WGS sequence"/>
</dbReference>
<keyword evidence="5" id="KW-0560">Oxidoreductase</keyword>
<dbReference type="GO" id="GO:0003959">
    <property type="term" value="F:NADPH dehydrogenase activity"/>
    <property type="evidence" value="ECO:0007669"/>
    <property type="project" value="InterPro"/>
</dbReference>
<dbReference type="InterPro" id="IPR001155">
    <property type="entry name" value="OxRdtase_FMN_N"/>
</dbReference>
<evidence type="ECO:0000313" key="8">
    <source>
        <dbReference type="Proteomes" id="UP000789739"/>
    </source>
</evidence>
<evidence type="ECO:0000256" key="4">
    <source>
        <dbReference type="ARBA" id="ARBA00022857"/>
    </source>
</evidence>
<name>A0A9N8Z8Q5_9GLOM</name>
<dbReference type="OrthoDB" id="72788at2759"/>
<evidence type="ECO:0000313" key="7">
    <source>
        <dbReference type="EMBL" id="CAG8481403.1"/>
    </source>
</evidence>